<dbReference type="Pfam" id="PF13086">
    <property type="entry name" value="AAA_11"/>
    <property type="match status" value="1"/>
</dbReference>
<evidence type="ECO:0000259" key="2">
    <source>
        <dbReference type="Pfam" id="PF13087"/>
    </source>
</evidence>
<dbReference type="InterPro" id="IPR041679">
    <property type="entry name" value="DNA2/NAM7-like_C"/>
</dbReference>
<dbReference type="InterPro" id="IPR045055">
    <property type="entry name" value="DNA2/NAM7-like"/>
</dbReference>
<evidence type="ECO:0008006" key="5">
    <source>
        <dbReference type="Google" id="ProtNLM"/>
    </source>
</evidence>
<protein>
    <recommendedName>
        <fullName evidence="5">RNA helicase</fullName>
    </recommendedName>
</protein>
<proteinExistence type="predicted"/>
<evidence type="ECO:0000313" key="3">
    <source>
        <dbReference type="EMBL" id="WIA17691.1"/>
    </source>
</evidence>
<dbReference type="InterPro" id="IPR047187">
    <property type="entry name" value="SF1_C_Upf1"/>
</dbReference>
<dbReference type="InterPro" id="IPR041677">
    <property type="entry name" value="DNA2/NAM7_AAA_11"/>
</dbReference>
<feature type="domain" description="DNA2/NAM7 helicase-like C-terminal" evidence="2">
    <location>
        <begin position="527"/>
        <end position="694"/>
    </location>
</feature>
<sequence>MQHQFSPAGLAFLAVPSDLGWDVPSSKVGGTVYAAAFNIIVITYSSPAGLAFLAASSDLGWDVPSSEWHLYNGLCFLGEACQPGRVPAAELAQLGLRRFRAMLDAAGSSSSSAQQQAGLAAGAQPPLLSWGRPVLQQWQRLLLLEECACERDIASYSVFNVRLAAAVFEQAASKGTAAASGDDAARLRRYAITPWPMPPDDEAQRFTYRGPNLSLLLGPGRAPRLAVISVPGLPENRPGLVTGDVVYLRLASPITADARHALTAQLAADIQPASRANSKAQRVLQGFGSLAALGSLAPGSRQPLPIMAAASSLQLAGGVSLNLQQRLAVASLLCGGGVAAPYVLFGPPGTGKTVTLVEAVLQYRIAHPNARLLCCAPANYSADLLCSALARAGVTGRELLRLNDPRRPLVQAKSDTLAFCAVNAALDCFCLEAGLREAAIRPIVVCSTTTAGLLLPKPRKSAAIPIRAPGASAVPICTPGSAASIHGSSQAQQPAQQQQQLQPLLVPALQFDLVVVDEAGQGLAPEVLLPLSLAKPSDGDAPSYYNPQEVLVLAELLASLLGTPAAGAAGAATAAAAVSVNDIGVIATYRRQVQKIRLLLRQRGLGAVRVGTVDDYQGQEERIIFISTTLSKPESLPPPLPDVSAIEQQQHGQHSSNGSWGLVGGVSDVGFWRNPKRFNVAITRAKALLVVVGSPRVLAADDNWRQLLRHCMARGAYRGAGSSYLQQLLRVEALPPGYDQLQDLQLPTATAAGHTPITTNGGYHSPTYVSSHLQQQQQQGKAVRAAGLQGLLADAGQGGDDELQLALAVQAIAEAAQLGTGSAELLFPQTLDEYYAACEEEQPWKVAL</sequence>
<gene>
    <name evidence="3" type="ORF">OEZ85_009208</name>
</gene>
<feature type="domain" description="DNA2/NAM7 helicase helicase" evidence="1">
    <location>
        <begin position="321"/>
        <end position="407"/>
    </location>
</feature>
<dbReference type="PANTHER" id="PTHR10887:SF322">
    <property type="entry name" value="HELICASE MOV-10"/>
    <property type="match status" value="1"/>
</dbReference>
<evidence type="ECO:0000259" key="1">
    <source>
        <dbReference type="Pfam" id="PF13086"/>
    </source>
</evidence>
<dbReference type="CDD" id="cd18808">
    <property type="entry name" value="SF1_C_Upf1"/>
    <property type="match status" value="1"/>
</dbReference>
<keyword evidence="4" id="KW-1185">Reference proteome</keyword>
<evidence type="ECO:0000313" key="4">
    <source>
        <dbReference type="Proteomes" id="UP001244341"/>
    </source>
</evidence>
<dbReference type="Proteomes" id="UP001244341">
    <property type="component" value="Chromosome 9b"/>
</dbReference>
<accession>A0ABY8UB68</accession>
<dbReference type="PANTHER" id="PTHR10887">
    <property type="entry name" value="DNA2/NAM7 HELICASE FAMILY"/>
    <property type="match status" value="1"/>
</dbReference>
<organism evidence="3 4">
    <name type="scientific">Tetradesmus obliquus</name>
    <name type="common">Green alga</name>
    <name type="synonym">Acutodesmus obliquus</name>
    <dbReference type="NCBI Taxonomy" id="3088"/>
    <lineage>
        <taxon>Eukaryota</taxon>
        <taxon>Viridiplantae</taxon>
        <taxon>Chlorophyta</taxon>
        <taxon>core chlorophytes</taxon>
        <taxon>Chlorophyceae</taxon>
        <taxon>CS clade</taxon>
        <taxon>Sphaeropleales</taxon>
        <taxon>Scenedesmaceae</taxon>
        <taxon>Tetradesmus</taxon>
    </lineage>
</organism>
<dbReference type="EMBL" id="CP126216">
    <property type="protein sequence ID" value="WIA17691.1"/>
    <property type="molecule type" value="Genomic_DNA"/>
</dbReference>
<reference evidence="3 4" key="1">
    <citation type="submission" date="2023-05" db="EMBL/GenBank/DDBJ databases">
        <title>A 100% complete, gapless, phased diploid assembly of the Scenedesmus obliquus UTEX 3031 genome.</title>
        <authorList>
            <person name="Biondi T.C."/>
            <person name="Hanschen E.R."/>
            <person name="Kwon T."/>
            <person name="Eng W."/>
            <person name="Kruse C.P.S."/>
            <person name="Koehler S.I."/>
            <person name="Kunde Y."/>
            <person name="Gleasner C.D."/>
            <person name="You Mak K.T."/>
            <person name="Polle J."/>
            <person name="Hovde B.T."/>
            <person name="Starkenburg S.R."/>
        </authorList>
    </citation>
    <scope>NUCLEOTIDE SEQUENCE [LARGE SCALE GENOMIC DNA]</scope>
    <source>
        <strain evidence="3 4">DOE0152z</strain>
    </source>
</reference>
<dbReference type="Pfam" id="PF13087">
    <property type="entry name" value="AAA_12"/>
    <property type="match status" value="1"/>
</dbReference>
<dbReference type="SUPFAM" id="SSF52540">
    <property type="entry name" value="P-loop containing nucleoside triphosphate hydrolases"/>
    <property type="match status" value="1"/>
</dbReference>
<name>A0ABY8UB68_TETOB</name>
<dbReference type="InterPro" id="IPR027417">
    <property type="entry name" value="P-loop_NTPase"/>
</dbReference>
<dbReference type="Gene3D" id="3.40.50.300">
    <property type="entry name" value="P-loop containing nucleotide triphosphate hydrolases"/>
    <property type="match status" value="2"/>
</dbReference>